<accession>A0A6J4J5N0</accession>
<keyword evidence="5" id="KW-0732">Signal</keyword>
<dbReference type="GO" id="GO:0044718">
    <property type="term" value="P:siderophore transmembrane transport"/>
    <property type="evidence" value="ECO:0007669"/>
    <property type="project" value="TreeGrafter"/>
</dbReference>
<comment type="subcellular location">
    <subcellularLocation>
        <location evidence="1 8">Cell outer membrane</location>
        <topology evidence="1 8">Multi-pass membrane protein</topology>
    </subcellularLocation>
</comment>
<evidence type="ECO:0000256" key="8">
    <source>
        <dbReference type="PROSITE-ProRule" id="PRU01360"/>
    </source>
</evidence>
<dbReference type="EMBL" id="CADCTJ010000866">
    <property type="protein sequence ID" value="CAA9271066.1"/>
    <property type="molecule type" value="Genomic_DNA"/>
</dbReference>
<dbReference type="Pfam" id="PF07715">
    <property type="entry name" value="Plug"/>
    <property type="match status" value="1"/>
</dbReference>
<organism evidence="10">
    <name type="scientific">uncultured Adhaeribacter sp</name>
    <dbReference type="NCBI Taxonomy" id="448109"/>
    <lineage>
        <taxon>Bacteria</taxon>
        <taxon>Pseudomonadati</taxon>
        <taxon>Bacteroidota</taxon>
        <taxon>Cytophagia</taxon>
        <taxon>Cytophagales</taxon>
        <taxon>Hymenobacteraceae</taxon>
        <taxon>Adhaeribacter</taxon>
        <taxon>environmental samples</taxon>
    </lineage>
</organism>
<dbReference type="SUPFAM" id="SSF56935">
    <property type="entry name" value="Porins"/>
    <property type="match status" value="1"/>
</dbReference>
<evidence type="ECO:0000256" key="5">
    <source>
        <dbReference type="ARBA" id="ARBA00022729"/>
    </source>
</evidence>
<dbReference type="PROSITE" id="PS52016">
    <property type="entry name" value="TONB_DEPENDENT_REC_3"/>
    <property type="match status" value="1"/>
</dbReference>
<evidence type="ECO:0000256" key="7">
    <source>
        <dbReference type="ARBA" id="ARBA00023237"/>
    </source>
</evidence>
<dbReference type="InterPro" id="IPR012910">
    <property type="entry name" value="Plug_dom"/>
</dbReference>
<comment type="similarity">
    <text evidence="8">Belongs to the TonB-dependent receptor family.</text>
</comment>
<keyword evidence="2 8" id="KW-0813">Transport</keyword>
<evidence type="ECO:0000256" key="4">
    <source>
        <dbReference type="ARBA" id="ARBA00022692"/>
    </source>
</evidence>
<dbReference type="GO" id="GO:0015344">
    <property type="term" value="F:siderophore uptake transmembrane transporter activity"/>
    <property type="evidence" value="ECO:0007669"/>
    <property type="project" value="TreeGrafter"/>
</dbReference>
<evidence type="ECO:0000313" key="10">
    <source>
        <dbReference type="EMBL" id="CAA9271066.1"/>
    </source>
</evidence>
<dbReference type="GO" id="GO:0009279">
    <property type="term" value="C:cell outer membrane"/>
    <property type="evidence" value="ECO:0007669"/>
    <property type="project" value="UniProtKB-SubCell"/>
</dbReference>
<keyword evidence="3 8" id="KW-1134">Transmembrane beta strand</keyword>
<reference evidence="10" key="1">
    <citation type="submission" date="2020-02" db="EMBL/GenBank/DDBJ databases">
        <authorList>
            <person name="Meier V. D."/>
        </authorList>
    </citation>
    <scope>NUCLEOTIDE SEQUENCE</scope>
    <source>
        <strain evidence="10">AVDCRST_MAG95</strain>
    </source>
</reference>
<dbReference type="AlphaFoldDB" id="A0A6J4J5N0"/>
<sequence length="629" mass="70782">MYALLPGWVLAQNTPDTLASKKLPEIQIIGHQGKYTLGTRQLTLDSTFLQARQSDNLAEVLQARTPIYIKNYGHGMLSTVSFRGTSASQTAVLWHGFNINLPTLGQTDFSLIPVVAVSSVQIQHGSGSANFGSGAVGGTVLLMATNRFPLGWQWQLRQEAGSFGYYSGQAGGHFSSRKLSVDASVYTKQAQNNFRYQNTTQFGAPYERQQNAALHQQGFTTNVHWRPYARHTFTLRNWYTDNNNQAQPNMVAVNTHARLTNQNWRLMSEWNHNTGSGNLAVRAAYFNDYMRYRDDYTDAGTQVNTYQGQAEYGFTLGHKLNIDLGSEAQYFTAAVDGYAQPVNETRASAFLLFRYDPQPFLHLNLNLRQALVPGFNPPLAPTAGFILDILTTSKNNKLGWKGNVARGYRVPTLNDRYWPTGNINLKSENSYSFETGLVHEYTPGAKLRLETELTGYWMRVNNWIQWIPAAGTGIWSPQNLKRVHTAGLEYSVKGQYTLRQGKLTGGLNYGYTTSRQAQTYDITPEAIGKQLIYVPYHTATAYADILYKTWLFTANYQYTGYRYTTAENERSLPAYGLLTISGSRTFTIGKANFQVSGRVNNLTDQVYQNLEYYAMPGRHYTLGLRFAIH</sequence>
<proteinExistence type="inferred from homology"/>
<evidence type="ECO:0000256" key="3">
    <source>
        <dbReference type="ARBA" id="ARBA00022452"/>
    </source>
</evidence>
<keyword evidence="7 8" id="KW-0998">Cell outer membrane</keyword>
<evidence type="ECO:0000256" key="2">
    <source>
        <dbReference type="ARBA" id="ARBA00022448"/>
    </source>
</evidence>
<dbReference type="InterPro" id="IPR037066">
    <property type="entry name" value="Plug_dom_sf"/>
</dbReference>
<name>A0A6J4J5N0_9BACT</name>
<dbReference type="PANTHER" id="PTHR30069:SF29">
    <property type="entry name" value="HEMOGLOBIN AND HEMOGLOBIN-HAPTOGLOBIN-BINDING PROTEIN 1-RELATED"/>
    <property type="match status" value="1"/>
</dbReference>
<evidence type="ECO:0000256" key="6">
    <source>
        <dbReference type="ARBA" id="ARBA00023136"/>
    </source>
</evidence>
<keyword evidence="6 8" id="KW-0472">Membrane</keyword>
<evidence type="ECO:0000256" key="1">
    <source>
        <dbReference type="ARBA" id="ARBA00004571"/>
    </source>
</evidence>
<evidence type="ECO:0000259" key="9">
    <source>
        <dbReference type="Pfam" id="PF07715"/>
    </source>
</evidence>
<feature type="domain" description="TonB-dependent receptor plug" evidence="9">
    <location>
        <begin position="44"/>
        <end position="139"/>
    </location>
</feature>
<dbReference type="InterPro" id="IPR039426">
    <property type="entry name" value="TonB-dep_rcpt-like"/>
</dbReference>
<protein>
    <recommendedName>
        <fullName evidence="9">TonB-dependent receptor plug domain-containing protein</fullName>
    </recommendedName>
</protein>
<dbReference type="InterPro" id="IPR036942">
    <property type="entry name" value="Beta-barrel_TonB_sf"/>
</dbReference>
<dbReference type="Gene3D" id="2.40.170.20">
    <property type="entry name" value="TonB-dependent receptor, beta-barrel domain"/>
    <property type="match status" value="1"/>
</dbReference>
<keyword evidence="4 8" id="KW-0812">Transmembrane</keyword>
<dbReference type="Gene3D" id="2.170.130.10">
    <property type="entry name" value="TonB-dependent receptor, plug domain"/>
    <property type="match status" value="1"/>
</dbReference>
<dbReference type="PANTHER" id="PTHR30069">
    <property type="entry name" value="TONB-DEPENDENT OUTER MEMBRANE RECEPTOR"/>
    <property type="match status" value="1"/>
</dbReference>
<gene>
    <name evidence="10" type="ORF">AVDCRST_MAG95-2764</name>
</gene>